<organism evidence="4 5">
    <name type="scientific">Saccharopolyspora endophytica</name>
    <dbReference type="NCBI Taxonomy" id="543886"/>
    <lineage>
        <taxon>Bacteria</taxon>
        <taxon>Bacillati</taxon>
        <taxon>Actinomycetota</taxon>
        <taxon>Actinomycetes</taxon>
        <taxon>Pseudonocardiales</taxon>
        <taxon>Pseudonocardiaceae</taxon>
        <taxon>Saccharopolyspora</taxon>
    </lineage>
</organism>
<dbReference type="SMART" id="SM00564">
    <property type="entry name" value="PQQ"/>
    <property type="match status" value="3"/>
</dbReference>
<evidence type="ECO:0000256" key="1">
    <source>
        <dbReference type="SAM" id="MobiDB-lite"/>
    </source>
</evidence>
<dbReference type="InterPro" id="IPR018391">
    <property type="entry name" value="PQQ_b-propeller_rpt"/>
</dbReference>
<dbReference type="InterPro" id="IPR004843">
    <property type="entry name" value="Calcineurin-like_PHP"/>
</dbReference>
<dbReference type="EMBL" id="JAGPXE010000010">
    <property type="protein sequence ID" value="MBQ0926749.1"/>
    <property type="molecule type" value="Genomic_DNA"/>
</dbReference>
<dbReference type="InterPro" id="IPR029052">
    <property type="entry name" value="Metallo-depent_PP-like"/>
</dbReference>
<dbReference type="InterPro" id="IPR011047">
    <property type="entry name" value="Quinoprotein_ADH-like_sf"/>
</dbReference>
<dbReference type="SUPFAM" id="SSF50998">
    <property type="entry name" value="Quinoprotein alcohol dehydrogenase-like"/>
    <property type="match status" value="1"/>
</dbReference>
<proteinExistence type="predicted"/>
<dbReference type="InterPro" id="IPR015943">
    <property type="entry name" value="WD40/YVTN_repeat-like_dom_sf"/>
</dbReference>
<dbReference type="Pfam" id="PF13360">
    <property type="entry name" value="PQQ_2"/>
    <property type="match status" value="1"/>
</dbReference>
<accession>A0ABS5DKD8</accession>
<sequence>MLKIRTVSEVNDGVNILYSGEARYVTSFHRAYGAGMQVSGFVLDASTEAGLADVVVTDGRQWARTNQDGHFTLPSSPARHVWVRVPRGWDTEQWWSSRAPELTFRLHQEEQPSLPMSFAHLTDTHVSTLTGDPSDAVELAVRHGDGTDTTAALDHALQRAADSGADFAVITGDLTDHGTAAEFDHVHTAIARAPLPVYVLPGNHDHYGHRHEPRDTDSPLGGGFLGDATVERYEEELGPRWWSRTIAGMHVIALDWFSAWCGIDDQLQREFLAADLARVEPHTPVLVLTHDQLPTSWLQHLHTSAQHLRLIGVLSGHWHAPKVVIDEGCAHVSTGPAGFGGLDWSPPQLRLLDWDGTSLTPHTPTPVTNQSSNPVVPPPADGRHQSLAVGSGQHLGRITCAKNRWIMPSYDDTTQRNYLSAIDVDGTLHWRHSLGTTPLTGLTSNDDQIIAASVSGLLTCLSPDGTVLWTYQLGSHLHNRLHNAPITTDNGVVVAGNLADLAALSISTGEPLWHRDNLGPVDTLLTYGNGTATDDTVILPFGGPYRGMTSLEIATGTVRWADDSGTPLPLSDVVPVGPGDALLVRSGPTIERLHLDTGEIRWRTPLQGRFSTAAPHHNGHTITLVSGDGIMHRLDIDTGTISARTTIPATRSAHGPYRTTGTGAPTAPVHCARGLVIVLIDGSVWHLPEHGQPTMLTDLNSTVTTQPAVLGDRLAILDTRGTVHIVSL</sequence>
<reference evidence="4 5" key="1">
    <citation type="submission" date="2021-04" db="EMBL/GenBank/DDBJ databases">
        <title>Whole-genome sequencing of Saccharopolyspora endophytica KCTC 19397.</title>
        <authorList>
            <person name="Ay H."/>
            <person name="Saygin H."/>
            <person name="Sahin N."/>
        </authorList>
    </citation>
    <scope>NUCLEOTIDE SEQUENCE [LARGE SCALE GENOMIC DNA]</scope>
    <source>
        <strain evidence="4 5">KCTC 19397</strain>
    </source>
</reference>
<dbReference type="PANTHER" id="PTHR34512:SF30">
    <property type="entry name" value="OUTER MEMBRANE PROTEIN ASSEMBLY FACTOR BAMB"/>
    <property type="match status" value="1"/>
</dbReference>
<protein>
    <submittedName>
        <fullName evidence="4">PQQ-binding-like beta-propeller repeat protein</fullName>
    </submittedName>
</protein>
<evidence type="ECO:0000313" key="5">
    <source>
        <dbReference type="Proteomes" id="UP000674084"/>
    </source>
</evidence>
<evidence type="ECO:0000313" key="4">
    <source>
        <dbReference type="EMBL" id="MBQ0926749.1"/>
    </source>
</evidence>
<dbReference type="InterPro" id="IPR002372">
    <property type="entry name" value="PQQ_rpt_dom"/>
</dbReference>
<feature type="domain" description="Pyrrolo-quinoline quinone repeat" evidence="3">
    <location>
        <begin position="417"/>
        <end position="562"/>
    </location>
</feature>
<feature type="compositionally biased region" description="Polar residues" evidence="1">
    <location>
        <begin position="357"/>
        <end position="374"/>
    </location>
</feature>
<keyword evidence="5" id="KW-1185">Reference proteome</keyword>
<feature type="domain" description="Calcineurin-like phosphoesterase" evidence="2">
    <location>
        <begin position="116"/>
        <end position="321"/>
    </location>
</feature>
<gene>
    <name evidence="4" type="ORF">KBO27_22605</name>
</gene>
<feature type="region of interest" description="Disordered" evidence="1">
    <location>
        <begin position="355"/>
        <end position="383"/>
    </location>
</feature>
<dbReference type="Proteomes" id="UP000674084">
    <property type="component" value="Unassembled WGS sequence"/>
</dbReference>
<evidence type="ECO:0000259" key="2">
    <source>
        <dbReference type="Pfam" id="PF00149"/>
    </source>
</evidence>
<name>A0ABS5DKD8_9PSEU</name>
<dbReference type="RefSeq" id="WP_210971886.1">
    <property type="nucleotide sequence ID" value="NZ_JAGPXE010000010.1"/>
</dbReference>
<evidence type="ECO:0000259" key="3">
    <source>
        <dbReference type="Pfam" id="PF13360"/>
    </source>
</evidence>
<comment type="caution">
    <text evidence="4">The sequence shown here is derived from an EMBL/GenBank/DDBJ whole genome shotgun (WGS) entry which is preliminary data.</text>
</comment>
<dbReference type="PANTHER" id="PTHR34512">
    <property type="entry name" value="CELL SURFACE PROTEIN"/>
    <property type="match status" value="1"/>
</dbReference>
<dbReference type="SUPFAM" id="SSF56300">
    <property type="entry name" value="Metallo-dependent phosphatases"/>
    <property type="match status" value="1"/>
</dbReference>
<dbReference type="Pfam" id="PF00149">
    <property type="entry name" value="Metallophos"/>
    <property type="match status" value="1"/>
</dbReference>
<dbReference type="Gene3D" id="3.60.21.10">
    <property type="match status" value="1"/>
</dbReference>
<dbReference type="Gene3D" id="2.130.10.10">
    <property type="entry name" value="YVTN repeat-like/Quinoprotein amine dehydrogenase"/>
    <property type="match status" value="1"/>
</dbReference>